<evidence type="ECO:0000313" key="4">
    <source>
        <dbReference type="Proteomes" id="UP001168877"/>
    </source>
</evidence>
<accession>A0AA39T2B5</accession>
<dbReference type="InterPro" id="IPR029472">
    <property type="entry name" value="Copia-like_N"/>
</dbReference>
<dbReference type="EMBL" id="JAUESC010000003">
    <property type="protein sequence ID" value="KAK0600059.1"/>
    <property type="molecule type" value="Genomic_DNA"/>
</dbReference>
<organism evidence="3 4">
    <name type="scientific">Acer saccharum</name>
    <name type="common">Sugar maple</name>
    <dbReference type="NCBI Taxonomy" id="4024"/>
    <lineage>
        <taxon>Eukaryota</taxon>
        <taxon>Viridiplantae</taxon>
        <taxon>Streptophyta</taxon>
        <taxon>Embryophyta</taxon>
        <taxon>Tracheophyta</taxon>
        <taxon>Spermatophyta</taxon>
        <taxon>Magnoliopsida</taxon>
        <taxon>eudicotyledons</taxon>
        <taxon>Gunneridae</taxon>
        <taxon>Pentapetalae</taxon>
        <taxon>rosids</taxon>
        <taxon>malvids</taxon>
        <taxon>Sapindales</taxon>
        <taxon>Sapindaceae</taxon>
        <taxon>Hippocastanoideae</taxon>
        <taxon>Acereae</taxon>
        <taxon>Acer</taxon>
    </lineage>
</organism>
<dbReference type="PANTHER" id="PTHR37610">
    <property type="entry name" value="CCHC-TYPE DOMAIN-CONTAINING PROTEIN"/>
    <property type="match status" value="1"/>
</dbReference>
<sequence length="322" mass="36522">MFPEDRPEMSSVVFMLVNEGLLLPQPKQLGFFTERGFIPGTTSSSKEKSHTRNAMSITTQDGSIWFSFVFFVTAGERDDSLQSISVRLDGKNYSYWSYVMKNFLKGKKMWGYVSGISGKPEDKKAENYVDLLDVWEANNSKIITWVNNSVEHSIGTQLAKYETAKEVWDHLARLYTQSNFAKQYQLESDIRALEQKSMSIQEFYSAMTDLWDQLALTESAELRACAPYIARREEQRLVQFLMALRDDFEGLRGSILHRSPLPSVDSVVSELLAEEIRLKSQAGKGILPAPNPSVLAVSSRPPSNFENKLYSKVGIDECSFCK</sequence>
<dbReference type="Pfam" id="PF14244">
    <property type="entry name" value="Retrotran_gag_3"/>
    <property type="match status" value="1"/>
</dbReference>
<keyword evidence="4" id="KW-1185">Reference proteome</keyword>
<dbReference type="Pfam" id="PF03732">
    <property type="entry name" value="Retrotrans_gag"/>
    <property type="match status" value="1"/>
</dbReference>
<proteinExistence type="predicted"/>
<dbReference type="InterPro" id="IPR005162">
    <property type="entry name" value="Retrotrans_gag_dom"/>
</dbReference>
<name>A0AA39T2B5_ACESA</name>
<comment type="caution">
    <text evidence="3">The sequence shown here is derived from an EMBL/GenBank/DDBJ whole genome shotgun (WGS) entry which is preliminary data.</text>
</comment>
<evidence type="ECO:0000313" key="3">
    <source>
        <dbReference type="EMBL" id="KAK0600059.1"/>
    </source>
</evidence>
<dbReference type="AlphaFoldDB" id="A0AA39T2B5"/>
<feature type="domain" description="Retrotransposon Copia-like N-terminal" evidence="2">
    <location>
        <begin position="76"/>
        <end position="120"/>
    </location>
</feature>
<gene>
    <name evidence="3" type="ORF">LWI29_011176</name>
</gene>
<protein>
    <recommendedName>
        <fullName evidence="5">Retrotransposon Copia-like N-terminal domain-containing protein</fullName>
    </recommendedName>
</protein>
<evidence type="ECO:0000259" key="2">
    <source>
        <dbReference type="Pfam" id="PF14244"/>
    </source>
</evidence>
<feature type="domain" description="Retrotransposon gag" evidence="1">
    <location>
        <begin position="144"/>
        <end position="224"/>
    </location>
</feature>
<dbReference type="PANTHER" id="PTHR37610:SF80">
    <property type="entry name" value="RETROTRANSPOSON GAG DOMAIN-CONTAINING PROTEIN"/>
    <property type="match status" value="1"/>
</dbReference>
<dbReference type="Proteomes" id="UP001168877">
    <property type="component" value="Unassembled WGS sequence"/>
</dbReference>
<reference evidence="3" key="1">
    <citation type="journal article" date="2022" name="Plant J.">
        <title>Strategies of tolerance reflected in two North American maple genomes.</title>
        <authorList>
            <person name="McEvoy S.L."/>
            <person name="Sezen U.U."/>
            <person name="Trouern-Trend A."/>
            <person name="McMahon S.M."/>
            <person name="Schaberg P.G."/>
            <person name="Yang J."/>
            <person name="Wegrzyn J.L."/>
            <person name="Swenson N.G."/>
        </authorList>
    </citation>
    <scope>NUCLEOTIDE SEQUENCE</scope>
    <source>
        <strain evidence="3">NS2018</strain>
    </source>
</reference>
<evidence type="ECO:0000259" key="1">
    <source>
        <dbReference type="Pfam" id="PF03732"/>
    </source>
</evidence>
<reference evidence="3" key="2">
    <citation type="submission" date="2023-06" db="EMBL/GenBank/DDBJ databases">
        <authorList>
            <person name="Swenson N.G."/>
            <person name="Wegrzyn J.L."/>
            <person name="Mcevoy S.L."/>
        </authorList>
    </citation>
    <scope>NUCLEOTIDE SEQUENCE</scope>
    <source>
        <strain evidence="3">NS2018</strain>
        <tissue evidence="3">Leaf</tissue>
    </source>
</reference>
<evidence type="ECO:0008006" key="5">
    <source>
        <dbReference type="Google" id="ProtNLM"/>
    </source>
</evidence>